<feature type="domain" description="RH2" evidence="18">
    <location>
        <begin position="364"/>
        <end position="403"/>
    </location>
</feature>
<keyword evidence="20" id="KW-1185">Reference proteome</keyword>
<evidence type="ECO:0000259" key="18">
    <source>
        <dbReference type="PROSITE" id="PS51777"/>
    </source>
</evidence>
<dbReference type="SUPFAM" id="SSF161256">
    <property type="entry name" value="RILP dimerisation region"/>
    <property type="match status" value="1"/>
</dbReference>
<evidence type="ECO:0000256" key="3">
    <source>
        <dbReference type="ARBA" id="ARBA00004514"/>
    </source>
</evidence>
<evidence type="ECO:0000256" key="13">
    <source>
        <dbReference type="ARBA" id="ARBA00040819"/>
    </source>
</evidence>
<dbReference type="Proteomes" id="UP001174136">
    <property type="component" value="Unassembled WGS sequence"/>
</dbReference>
<dbReference type="GO" id="GO:0060271">
    <property type="term" value="P:cilium assembly"/>
    <property type="evidence" value="ECO:0007669"/>
    <property type="project" value="TreeGrafter"/>
</dbReference>
<dbReference type="GO" id="GO:0036064">
    <property type="term" value="C:ciliary basal body"/>
    <property type="evidence" value="ECO:0007669"/>
    <property type="project" value="TreeGrafter"/>
</dbReference>
<keyword evidence="8" id="KW-0969">Cilium</keyword>
<evidence type="ECO:0000256" key="16">
    <source>
        <dbReference type="SAM" id="MobiDB-lite"/>
    </source>
</evidence>
<dbReference type="GO" id="GO:0015031">
    <property type="term" value="P:protein transport"/>
    <property type="evidence" value="ECO:0007669"/>
    <property type="project" value="UniProtKB-KW"/>
</dbReference>
<keyword evidence="5" id="KW-0963">Cytoplasm</keyword>
<comment type="similarity">
    <text evidence="11">Belongs to the RILPL family.</text>
</comment>
<evidence type="ECO:0000256" key="9">
    <source>
        <dbReference type="ARBA" id="ARBA00023212"/>
    </source>
</evidence>
<dbReference type="Gene3D" id="1.20.58.1770">
    <property type="match status" value="1"/>
</dbReference>
<feature type="region of interest" description="Disordered" evidence="16">
    <location>
        <begin position="342"/>
        <end position="364"/>
    </location>
</feature>
<dbReference type="InterPro" id="IPR034744">
    <property type="entry name" value="RH2"/>
</dbReference>
<sequence length="403" mass="45702">MEMENFGSALDKKATEMTVVDVYDVAAVMGQEFERMIDRYGCEALLGLMPKVVRVLELLEVLVSRGAAGPEEEDLRRELDRLRQERNDRHDKDRRRQKELELVEDMWRGEHQDMLAQISQLQSDNNRLLASLSSRDPPCTEQEPQTEEGRSEREQQLTHKMRDMVNKQRHELCAKDHELSRRNEDVEALQAQQLRLMRMNQDLRHRLATVESQGKAAIQQRTELEAVAQARLQEVGSLQQELSSLKAQHSRVREPEGETETEVAVGKELPMGKSPAKTSHVSTQTTAKIATPDPIRQNSLWVECGGGESGLLAGVFEAEKICPLYITPTDRKSQEEVATGSLVACGGDKGPAEDADGPEVEESDKRFTLQELRDVLQEKNELKAQVFTLEEELAYYKRSKVLT</sequence>
<dbReference type="AlphaFoldDB" id="A0AA47N315"/>
<dbReference type="InterPro" id="IPR051241">
    <property type="entry name" value="DZIP_RILPL"/>
</dbReference>
<feature type="region of interest" description="Disordered" evidence="16">
    <location>
        <begin position="130"/>
        <end position="156"/>
    </location>
</feature>
<feature type="compositionally biased region" description="Acidic residues" evidence="16">
    <location>
        <begin position="353"/>
        <end position="362"/>
    </location>
</feature>
<dbReference type="GO" id="GO:0051959">
    <property type="term" value="F:dynein light intermediate chain binding"/>
    <property type="evidence" value="ECO:0007669"/>
    <property type="project" value="TreeGrafter"/>
</dbReference>
<dbReference type="PROSITE" id="PS51777">
    <property type="entry name" value="RH2"/>
    <property type="match status" value="1"/>
</dbReference>
<dbReference type="InterPro" id="IPR021563">
    <property type="entry name" value="RILP_dimer"/>
</dbReference>
<proteinExistence type="inferred from homology"/>
<dbReference type="GO" id="GO:0031267">
    <property type="term" value="F:small GTPase binding"/>
    <property type="evidence" value="ECO:0007669"/>
    <property type="project" value="TreeGrafter"/>
</dbReference>
<comment type="caution">
    <text evidence="19">The sequence shown here is derived from an EMBL/GenBank/DDBJ whole genome shotgun (WGS) entry which is preliminary data.</text>
</comment>
<evidence type="ECO:0000256" key="14">
    <source>
        <dbReference type="ARBA" id="ARBA00042424"/>
    </source>
</evidence>
<feature type="coiled-coil region" evidence="15">
    <location>
        <begin position="365"/>
        <end position="392"/>
    </location>
</feature>
<dbReference type="GO" id="GO:0005829">
    <property type="term" value="C:cytosol"/>
    <property type="evidence" value="ECO:0007669"/>
    <property type="project" value="UniProtKB-SubCell"/>
</dbReference>
<keyword evidence="9" id="KW-0206">Cytoskeleton</keyword>
<evidence type="ECO:0000259" key="17">
    <source>
        <dbReference type="PROSITE" id="PS51776"/>
    </source>
</evidence>
<feature type="compositionally biased region" description="Basic and acidic residues" evidence="16">
    <location>
        <begin position="147"/>
        <end position="156"/>
    </location>
</feature>
<evidence type="ECO:0000256" key="7">
    <source>
        <dbReference type="ARBA" id="ARBA00023054"/>
    </source>
</evidence>
<organism evidence="19 20">
    <name type="scientific">Merluccius polli</name>
    <name type="common">Benguela hake</name>
    <name type="synonym">Merluccius cadenati</name>
    <dbReference type="NCBI Taxonomy" id="89951"/>
    <lineage>
        <taxon>Eukaryota</taxon>
        <taxon>Metazoa</taxon>
        <taxon>Chordata</taxon>
        <taxon>Craniata</taxon>
        <taxon>Vertebrata</taxon>
        <taxon>Euteleostomi</taxon>
        <taxon>Actinopterygii</taxon>
        <taxon>Neopterygii</taxon>
        <taxon>Teleostei</taxon>
        <taxon>Neoteleostei</taxon>
        <taxon>Acanthomorphata</taxon>
        <taxon>Zeiogadaria</taxon>
        <taxon>Gadariae</taxon>
        <taxon>Gadiformes</taxon>
        <taxon>Gadoidei</taxon>
        <taxon>Merlucciidae</taxon>
        <taxon>Merluccius</taxon>
    </lineage>
</organism>
<dbReference type="FunFam" id="1.20.58.1770:FF:000003">
    <property type="entry name" value="RILP-like protein 2 isoform X1"/>
    <property type="match status" value="1"/>
</dbReference>
<keyword evidence="7 15" id="KW-0175">Coiled coil</keyword>
<accession>A0AA47N315</accession>
<evidence type="ECO:0000256" key="5">
    <source>
        <dbReference type="ARBA" id="ARBA00022490"/>
    </source>
</evidence>
<comment type="subcellular location">
    <subcellularLocation>
        <location evidence="1">Cell projection</location>
        <location evidence="1">Cilium</location>
    </subcellularLocation>
    <subcellularLocation>
        <location evidence="2">Cytoplasm</location>
        <location evidence="2">Cytoskeleton</location>
        <location evidence="2">Microtubule organizing center</location>
        <location evidence="2">Centrosome</location>
    </subcellularLocation>
    <subcellularLocation>
        <location evidence="3">Cytoplasm</location>
        <location evidence="3">Cytosol</location>
    </subcellularLocation>
</comment>
<gene>
    <name evidence="19" type="primary">rilpl1</name>
    <name evidence="19" type="ORF">N1851_007899</name>
</gene>
<evidence type="ECO:0000313" key="20">
    <source>
        <dbReference type="Proteomes" id="UP001174136"/>
    </source>
</evidence>
<keyword evidence="10" id="KW-0966">Cell projection</keyword>
<evidence type="ECO:0000256" key="12">
    <source>
        <dbReference type="ARBA" id="ARBA00040816"/>
    </source>
</evidence>
<evidence type="ECO:0000313" key="19">
    <source>
        <dbReference type="EMBL" id="KAK0150955.1"/>
    </source>
</evidence>
<evidence type="ECO:0000256" key="4">
    <source>
        <dbReference type="ARBA" id="ARBA00022448"/>
    </source>
</evidence>
<evidence type="ECO:0000256" key="15">
    <source>
        <dbReference type="SAM" id="Coils"/>
    </source>
</evidence>
<evidence type="ECO:0000256" key="10">
    <source>
        <dbReference type="ARBA" id="ARBA00023273"/>
    </source>
</evidence>
<keyword evidence="6" id="KW-0653">Protein transport</keyword>
<dbReference type="CDD" id="cd14445">
    <property type="entry name" value="RILP-like"/>
    <property type="match status" value="1"/>
</dbReference>
<dbReference type="Pfam" id="PF11461">
    <property type="entry name" value="RILP"/>
    <property type="match status" value="1"/>
</dbReference>
<evidence type="ECO:0000256" key="1">
    <source>
        <dbReference type="ARBA" id="ARBA00004138"/>
    </source>
</evidence>
<dbReference type="Pfam" id="PF09744">
    <property type="entry name" value="RH1"/>
    <property type="match status" value="1"/>
</dbReference>
<dbReference type="InterPro" id="IPR034743">
    <property type="entry name" value="RH1"/>
</dbReference>
<reference evidence="19" key="1">
    <citation type="journal article" date="2023" name="Front. Mar. Sci.">
        <title>A new Merluccius polli reference genome to investigate the effects of global change in West African waters.</title>
        <authorList>
            <person name="Mateo J.L."/>
            <person name="Blanco-Fernandez C."/>
            <person name="Garcia-Vazquez E."/>
            <person name="Machado-Schiaffino G."/>
        </authorList>
    </citation>
    <scope>NUCLEOTIDE SEQUENCE</scope>
    <source>
        <strain evidence="19">C29</strain>
        <tissue evidence="19">Fin</tissue>
    </source>
</reference>
<protein>
    <recommendedName>
        <fullName evidence="12">RILP-like protein 1</fullName>
    </recommendedName>
    <alternativeName>
        <fullName evidence="13">RILP-like protein 2</fullName>
    </alternativeName>
    <alternativeName>
        <fullName evidence="14">Rab-interacting lysosomal-like protein 1</fullName>
    </alternativeName>
</protein>
<feature type="domain" description="RH1" evidence="17">
    <location>
        <begin position="5"/>
        <end position="92"/>
    </location>
</feature>
<name>A0AA47N315_MERPO</name>
<dbReference type="EMBL" id="JAOPHQ010001426">
    <property type="protein sequence ID" value="KAK0150955.1"/>
    <property type="molecule type" value="Genomic_DNA"/>
</dbReference>
<dbReference type="PANTHER" id="PTHR21502">
    <property type="entry name" value="ZINC FINGER PROTEIN DZIP1"/>
    <property type="match status" value="1"/>
</dbReference>
<dbReference type="PROSITE" id="PS51776">
    <property type="entry name" value="RH1"/>
    <property type="match status" value="1"/>
</dbReference>
<dbReference type="GO" id="GO:0046983">
    <property type="term" value="F:protein dimerization activity"/>
    <property type="evidence" value="ECO:0007669"/>
    <property type="project" value="InterPro"/>
</dbReference>
<keyword evidence="4" id="KW-0813">Transport</keyword>
<evidence type="ECO:0000256" key="6">
    <source>
        <dbReference type="ARBA" id="ARBA00022927"/>
    </source>
</evidence>
<evidence type="ECO:0000256" key="2">
    <source>
        <dbReference type="ARBA" id="ARBA00004300"/>
    </source>
</evidence>
<dbReference type="PANTHER" id="PTHR21502:SF6">
    <property type="entry name" value="RILP-LIKE PROTEIN 1"/>
    <property type="match status" value="1"/>
</dbReference>
<dbReference type="GO" id="GO:0005813">
    <property type="term" value="C:centrosome"/>
    <property type="evidence" value="ECO:0007669"/>
    <property type="project" value="UniProtKB-SubCell"/>
</dbReference>
<dbReference type="Gene3D" id="6.10.230.10">
    <property type="match status" value="1"/>
</dbReference>
<evidence type="ECO:0000256" key="11">
    <source>
        <dbReference type="ARBA" id="ARBA00038318"/>
    </source>
</evidence>
<evidence type="ECO:0000256" key="8">
    <source>
        <dbReference type="ARBA" id="ARBA00023069"/>
    </source>
</evidence>